<dbReference type="SMART" id="SM00066">
    <property type="entry name" value="GAL4"/>
    <property type="match status" value="1"/>
</dbReference>
<evidence type="ECO:0000313" key="3">
    <source>
        <dbReference type="EMBL" id="CAK9441047.1"/>
    </source>
</evidence>
<feature type="compositionally biased region" description="Pro residues" evidence="1">
    <location>
        <begin position="289"/>
        <end position="303"/>
    </location>
</feature>
<dbReference type="SUPFAM" id="SSF57701">
    <property type="entry name" value="Zn2/Cys6 DNA-binding domain"/>
    <property type="match status" value="1"/>
</dbReference>
<dbReference type="InterPro" id="IPR036864">
    <property type="entry name" value="Zn2-C6_fun-type_DNA-bd_sf"/>
</dbReference>
<dbReference type="RefSeq" id="XP_066831854.1">
    <property type="nucleotide sequence ID" value="XM_066975190.1"/>
</dbReference>
<name>A0ABP0ZRE1_9ASCO</name>
<keyword evidence="4" id="KW-1185">Reference proteome</keyword>
<dbReference type="Gene3D" id="4.10.240.10">
    <property type="entry name" value="Zn(2)-C6 fungal-type DNA-binding domain"/>
    <property type="match status" value="1"/>
</dbReference>
<dbReference type="InterPro" id="IPR052400">
    <property type="entry name" value="Zn2-C6_fungal_TF"/>
</dbReference>
<dbReference type="PROSITE" id="PS00463">
    <property type="entry name" value="ZN2_CY6_FUNGAL_1"/>
    <property type="match status" value="1"/>
</dbReference>
<organism evidence="3 4">
    <name type="scientific">Lodderomyces beijingensis</name>
    <dbReference type="NCBI Taxonomy" id="1775926"/>
    <lineage>
        <taxon>Eukaryota</taxon>
        <taxon>Fungi</taxon>
        <taxon>Dikarya</taxon>
        <taxon>Ascomycota</taxon>
        <taxon>Saccharomycotina</taxon>
        <taxon>Pichiomycetes</taxon>
        <taxon>Debaryomycetaceae</taxon>
        <taxon>Candida/Lodderomyces clade</taxon>
        <taxon>Lodderomyces</taxon>
    </lineage>
</organism>
<evidence type="ECO:0000256" key="1">
    <source>
        <dbReference type="SAM" id="MobiDB-lite"/>
    </source>
</evidence>
<feature type="domain" description="Zn(2)-C6 fungal-type" evidence="2">
    <location>
        <begin position="80"/>
        <end position="110"/>
    </location>
</feature>
<dbReference type="PANTHER" id="PTHR47657:SF7">
    <property type="entry name" value="STEROL REGULATORY ELEMENT-BINDING PROTEIN ECM22"/>
    <property type="match status" value="1"/>
</dbReference>
<dbReference type="CDD" id="cd00067">
    <property type="entry name" value="GAL4"/>
    <property type="match status" value="1"/>
</dbReference>
<accession>A0ABP0ZRE1</accession>
<feature type="region of interest" description="Disordered" evidence="1">
    <location>
        <begin position="430"/>
        <end position="449"/>
    </location>
</feature>
<gene>
    <name evidence="3" type="ORF">LODBEIA_P49160</name>
</gene>
<dbReference type="GeneID" id="92210112"/>
<dbReference type="PROSITE" id="PS50048">
    <property type="entry name" value="ZN2_CY6_FUNGAL_2"/>
    <property type="match status" value="1"/>
</dbReference>
<dbReference type="Pfam" id="PF00172">
    <property type="entry name" value="Zn_clus"/>
    <property type="match status" value="1"/>
</dbReference>
<feature type="compositionally biased region" description="Low complexity" evidence="1">
    <location>
        <begin position="245"/>
        <end position="280"/>
    </location>
</feature>
<evidence type="ECO:0000259" key="2">
    <source>
        <dbReference type="PROSITE" id="PS50048"/>
    </source>
</evidence>
<proteinExistence type="predicted"/>
<dbReference type="PANTHER" id="PTHR47657">
    <property type="entry name" value="STEROL REGULATORY ELEMENT-BINDING PROTEIN ECM22"/>
    <property type="match status" value="1"/>
</dbReference>
<feature type="compositionally biased region" description="Low complexity" evidence="1">
    <location>
        <begin position="435"/>
        <end position="449"/>
    </location>
</feature>
<feature type="region of interest" description="Disordered" evidence="1">
    <location>
        <begin position="382"/>
        <end position="415"/>
    </location>
</feature>
<evidence type="ECO:0000313" key="4">
    <source>
        <dbReference type="Proteomes" id="UP001497383"/>
    </source>
</evidence>
<feature type="region of interest" description="Disordered" evidence="1">
    <location>
        <begin position="245"/>
        <end position="320"/>
    </location>
</feature>
<dbReference type="EMBL" id="OZ022410">
    <property type="protein sequence ID" value="CAK9441047.1"/>
    <property type="molecule type" value="Genomic_DNA"/>
</dbReference>
<sequence length="535" mass="55864">MSSVGHPLVLPQPMFQQGFPIPQQPNYVASNFTSTSPPGSMLPIYHQNRIPLSPKDDPDLKDSLRRKKNSRRKHRNSHLGCGTCKKRRIKCDETLPSCLNCLKGKLHCAYLNLDNNARSALRLAQFNQNMRQEKLETAPPGLAAAPAGMIAMAPPPSSSASVSSSMMMDATRHATQQIQTSQGPMLVTTNSIGQPVIVAAAPSAAQPQFITSGFQPAPQGPPIMQSQYGPLVPVITNTGSMVYAPTATLAPPAPSLQPQQPQQPPQKQQQQQQPQILTPASNYPLTSKTPPPLSQQGMPPPSLVAPKSHTLAPPLSLSQGMASAPVSSLSIPQQPSLTPRTSSAVNAATMASQNINASASSAPGSTLNQAVKLPPIPTSLPIPQINVSKSPTSPSLAPKLSSSIKSPASSASISDSSLNMSITTVPLATMATTRSSSSSPSSTPEKSPLLPSIASITASANHVASSNINVNGNGGLMIPKSGSVTNFGKLTISEVEAGKLPDDGESDAVRLPGIESLRGDDGDVEEKVPISKLIT</sequence>
<dbReference type="Proteomes" id="UP001497383">
    <property type="component" value="Chromosome 6"/>
</dbReference>
<dbReference type="InterPro" id="IPR001138">
    <property type="entry name" value="Zn2Cys6_DnaBD"/>
</dbReference>
<reference evidence="3 4" key="1">
    <citation type="submission" date="2024-03" db="EMBL/GenBank/DDBJ databases">
        <authorList>
            <person name="Brejova B."/>
        </authorList>
    </citation>
    <scope>NUCLEOTIDE SEQUENCE [LARGE SCALE GENOMIC DNA]</scope>
    <source>
        <strain evidence="3 4">CBS 14171</strain>
    </source>
</reference>
<protein>
    <recommendedName>
        <fullName evidence="2">Zn(2)-C6 fungal-type domain-containing protein</fullName>
    </recommendedName>
</protein>
<feature type="compositionally biased region" description="Low complexity" evidence="1">
    <location>
        <begin position="388"/>
        <end position="415"/>
    </location>
</feature>